<name>A0ABU5BIY0_9PSED</name>
<organism evidence="3 4">
    <name type="scientific">Pseudomonas zeae</name>
    <dbReference type="NCBI Taxonomy" id="2745510"/>
    <lineage>
        <taxon>Bacteria</taxon>
        <taxon>Pseudomonadati</taxon>
        <taxon>Pseudomonadota</taxon>
        <taxon>Gammaproteobacteria</taxon>
        <taxon>Pseudomonadales</taxon>
        <taxon>Pseudomonadaceae</taxon>
        <taxon>Pseudomonas</taxon>
    </lineage>
</organism>
<sequence>MASSEDRDLTSQSRQESEPVVMMPLSENSTLEETAYLMSSSANADRLIKSIGEMRAGKAKVRHLIEE</sequence>
<reference evidence="3 4" key="1">
    <citation type="submission" date="2023-05" db="EMBL/GenBank/DDBJ databases">
        <title>Siderophore-mediated competition between Bacillus subtilis and Pseudomonas marginalis.</title>
        <authorList>
            <person name="Lyng M."/>
            <person name="Joergensen J.P.B."/>
            <person name="Schostag M.D."/>
            <person name="Jarmusch S.A."/>
            <person name="Aguilar D.K.C."/>
            <person name="Andrade C.N.L."/>
            <person name="Kovacs A.T."/>
        </authorList>
    </citation>
    <scope>NUCLEOTIDE SEQUENCE [LARGE SCALE GENOMIC DNA]</scope>
    <source>
        <strain evidence="3 4">P8_72</strain>
    </source>
</reference>
<protein>
    <submittedName>
        <fullName evidence="3">Prevent-host-death protein</fullName>
    </submittedName>
</protein>
<evidence type="ECO:0000313" key="4">
    <source>
        <dbReference type="Proteomes" id="UP001287024"/>
    </source>
</evidence>
<comment type="caution">
    <text evidence="3">The sequence shown here is derived from an EMBL/GenBank/DDBJ whole genome shotgun (WGS) entry which is preliminary data.</text>
</comment>
<feature type="region of interest" description="Disordered" evidence="2">
    <location>
        <begin position="1"/>
        <end position="24"/>
    </location>
</feature>
<evidence type="ECO:0000256" key="2">
    <source>
        <dbReference type="SAM" id="MobiDB-lite"/>
    </source>
</evidence>
<gene>
    <name evidence="3" type="ORF">QMK45_11840</name>
</gene>
<dbReference type="SUPFAM" id="SSF143120">
    <property type="entry name" value="YefM-like"/>
    <property type="match status" value="1"/>
</dbReference>
<evidence type="ECO:0000256" key="1">
    <source>
        <dbReference type="ARBA" id="ARBA00009981"/>
    </source>
</evidence>
<proteinExistence type="inferred from homology"/>
<dbReference type="InterPro" id="IPR036165">
    <property type="entry name" value="YefM-like_sf"/>
</dbReference>
<keyword evidence="4" id="KW-1185">Reference proteome</keyword>
<dbReference type="EMBL" id="JASFAG010000001">
    <property type="protein sequence ID" value="MDX9676617.1"/>
    <property type="molecule type" value="Genomic_DNA"/>
</dbReference>
<dbReference type="Gene3D" id="1.10.1220.170">
    <property type="match status" value="1"/>
</dbReference>
<dbReference type="Proteomes" id="UP001287024">
    <property type="component" value="Unassembled WGS sequence"/>
</dbReference>
<comment type="similarity">
    <text evidence="1">Belongs to the phD/YefM antitoxin family.</text>
</comment>
<accession>A0ABU5BIY0</accession>
<evidence type="ECO:0000313" key="3">
    <source>
        <dbReference type="EMBL" id="MDX9676617.1"/>
    </source>
</evidence>